<gene>
    <name evidence="1" type="ORF">S01H4_00328</name>
</gene>
<accession>X0ZPI2</accession>
<reference evidence="1" key="1">
    <citation type="journal article" date="2014" name="Front. Microbiol.">
        <title>High frequency of phylogenetically diverse reductive dehalogenase-homologous genes in deep subseafloor sedimentary metagenomes.</title>
        <authorList>
            <person name="Kawai M."/>
            <person name="Futagami T."/>
            <person name="Toyoda A."/>
            <person name="Takaki Y."/>
            <person name="Nishi S."/>
            <person name="Hori S."/>
            <person name="Arai W."/>
            <person name="Tsubouchi T."/>
            <person name="Morono Y."/>
            <person name="Uchiyama I."/>
            <person name="Ito T."/>
            <person name="Fujiyama A."/>
            <person name="Inagaki F."/>
            <person name="Takami H."/>
        </authorList>
    </citation>
    <scope>NUCLEOTIDE SEQUENCE</scope>
    <source>
        <strain evidence="1">Expedition CK06-06</strain>
    </source>
</reference>
<comment type="caution">
    <text evidence="1">The sequence shown here is derived from an EMBL/GenBank/DDBJ whole genome shotgun (WGS) entry which is preliminary data.</text>
</comment>
<sequence>MSAEFKPIKKAIEWLKKIDENHVEWYLRIPPLCAFGLKDWLNHKGDFNRIKQLFEKDSIGPLAIKSAIALDLNESGVSLPNINQIESSVLSTLREGSYKSAFKENCSWGKMNYLE</sequence>
<protein>
    <submittedName>
        <fullName evidence="1">Uncharacterized protein</fullName>
    </submittedName>
</protein>
<name>X0ZPI2_9ZZZZ</name>
<proteinExistence type="predicted"/>
<evidence type="ECO:0000313" key="1">
    <source>
        <dbReference type="EMBL" id="GAG62308.1"/>
    </source>
</evidence>
<dbReference type="AlphaFoldDB" id="X0ZPI2"/>
<organism evidence="1">
    <name type="scientific">marine sediment metagenome</name>
    <dbReference type="NCBI Taxonomy" id="412755"/>
    <lineage>
        <taxon>unclassified sequences</taxon>
        <taxon>metagenomes</taxon>
        <taxon>ecological metagenomes</taxon>
    </lineage>
</organism>
<dbReference type="EMBL" id="BART01000041">
    <property type="protein sequence ID" value="GAG62308.1"/>
    <property type="molecule type" value="Genomic_DNA"/>
</dbReference>